<dbReference type="PROSITE" id="PS00028">
    <property type="entry name" value="ZINC_FINGER_C2H2_1"/>
    <property type="match status" value="1"/>
</dbReference>
<dbReference type="Pfam" id="PF24537">
    <property type="entry name" value="zf-C2H2_fungi"/>
    <property type="match status" value="1"/>
</dbReference>
<protein>
    <recommendedName>
        <fullName evidence="2">C2H2-type domain-containing protein</fullName>
    </recommendedName>
</protein>
<evidence type="ECO:0000256" key="1">
    <source>
        <dbReference type="PROSITE-ProRule" id="PRU00042"/>
    </source>
</evidence>
<dbReference type="Proteomes" id="UP000267821">
    <property type="component" value="Unassembled WGS sequence"/>
</dbReference>
<dbReference type="PROSITE" id="PS50157">
    <property type="entry name" value="ZINC_FINGER_C2H2_2"/>
    <property type="match status" value="1"/>
</dbReference>
<dbReference type="InterPro" id="IPR013087">
    <property type="entry name" value="Znf_C2H2_type"/>
</dbReference>
<dbReference type="OrthoDB" id="3524154at2759"/>
<feature type="domain" description="C2H2-type" evidence="2">
    <location>
        <begin position="42"/>
        <end position="70"/>
    </location>
</feature>
<dbReference type="InParanoid" id="A0A3N4M3L7"/>
<keyword evidence="1" id="KW-0479">Metal-binding</keyword>
<dbReference type="SMART" id="SM00355">
    <property type="entry name" value="ZnF_C2H2"/>
    <property type="match status" value="2"/>
</dbReference>
<evidence type="ECO:0000313" key="4">
    <source>
        <dbReference type="Proteomes" id="UP000267821"/>
    </source>
</evidence>
<sequence>MPQKLSPVPKLNGVYICECCPKKPKKFETKAELHVHEMEKQYTCNFCSNRFKNKNEAERHQNSLHLRKHSWSCAVLSGAEAAFHSSSQRPGAFDVCGYCGKEFPAPANWDLRREHLTTEHKFGECNQAKKFFRADHFRQHLKHSHSGTTGKWTNVLENACMRDEPGVDGSVGIIGHGNLVISEE</sequence>
<keyword evidence="4" id="KW-1185">Reference proteome</keyword>
<dbReference type="InterPro" id="IPR036236">
    <property type="entry name" value="Znf_C2H2_sf"/>
</dbReference>
<dbReference type="GO" id="GO:0008270">
    <property type="term" value="F:zinc ion binding"/>
    <property type="evidence" value="ECO:0007669"/>
    <property type="project" value="UniProtKB-KW"/>
</dbReference>
<dbReference type="Gene3D" id="3.30.160.60">
    <property type="entry name" value="Classic Zinc Finger"/>
    <property type="match status" value="1"/>
</dbReference>
<dbReference type="AlphaFoldDB" id="A0A3N4M3L7"/>
<evidence type="ECO:0000313" key="3">
    <source>
        <dbReference type="EMBL" id="RPB28479.1"/>
    </source>
</evidence>
<gene>
    <name evidence="3" type="ORF">L211DRAFT_778098</name>
</gene>
<accession>A0A3N4M3L7</accession>
<keyword evidence="1" id="KW-0862">Zinc</keyword>
<dbReference type="InterPro" id="IPR057026">
    <property type="entry name" value="Znf-C2H2_ascomycetes"/>
</dbReference>
<proteinExistence type="predicted"/>
<keyword evidence="1" id="KW-0863">Zinc-finger</keyword>
<reference evidence="3 4" key="1">
    <citation type="journal article" date="2018" name="Nat. Ecol. Evol.">
        <title>Pezizomycetes genomes reveal the molecular basis of ectomycorrhizal truffle lifestyle.</title>
        <authorList>
            <person name="Murat C."/>
            <person name="Payen T."/>
            <person name="Noel B."/>
            <person name="Kuo A."/>
            <person name="Morin E."/>
            <person name="Chen J."/>
            <person name="Kohler A."/>
            <person name="Krizsan K."/>
            <person name="Balestrini R."/>
            <person name="Da Silva C."/>
            <person name="Montanini B."/>
            <person name="Hainaut M."/>
            <person name="Levati E."/>
            <person name="Barry K.W."/>
            <person name="Belfiori B."/>
            <person name="Cichocki N."/>
            <person name="Clum A."/>
            <person name="Dockter R.B."/>
            <person name="Fauchery L."/>
            <person name="Guy J."/>
            <person name="Iotti M."/>
            <person name="Le Tacon F."/>
            <person name="Lindquist E.A."/>
            <person name="Lipzen A."/>
            <person name="Malagnac F."/>
            <person name="Mello A."/>
            <person name="Molinier V."/>
            <person name="Miyauchi S."/>
            <person name="Poulain J."/>
            <person name="Riccioni C."/>
            <person name="Rubini A."/>
            <person name="Sitrit Y."/>
            <person name="Splivallo R."/>
            <person name="Traeger S."/>
            <person name="Wang M."/>
            <person name="Zifcakova L."/>
            <person name="Wipf D."/>
            <person name="Zambonelli A."/>
            <person name="Paolocci F."/>
            <person name="Nowrousian M."/>
            <person name="Ottonello S."/>
            <person name="Baldrian P."/>
            <person name="Spatafora J.W."/>
            <person name="Henrissat B."/>
            <person name="Nagy L.G."/>
            <person name="Aury J.M."/>
            <person name="Wincker P."/>
            <person name="Grigoriev I.V."/>
            <person name="Bonfante P."/>
            <person name="Martin F.M."/>
        </authorList>
    </citation>
    <scope>NUCLEOTIDE SEQUENCE [LARGE SCALE GENOMIC DNA]</scope>
    <source>
        <strain evidence="3 4">ATCC MYA-4762</strain>
    </source>
</reference>
<dbReference type="EMBL" id="ML121529">
    <property type="protein sequence ID" value="RPB28479.1"/>
    <property type="molecule type" value="Genomic_DNA"/>
</dbReference>
<dbReference type="STRING" id="1051890.A0A3N4M3L7"/>
<name>A0A3N4M3L7_9PEZI</name>
<dbReference type="SUPFAM" id="SSF57667">
    <property type="entry name" value="beta-beta-alpha zinc fingers"/>
    <property type="match status" value="1"/>
</dbReference>
<organism evidence="3 4">
    <name type="scientific">Terfezia boudieri ATCC MYA-4762</name>
    <dbReference type="NCBI Taxonomy" id="1051890"/>
    <lineage>
        <taxon>Eukaryota</taxon>
        <taxon>Fungi</taxon>
        <taxon>Dikarya</taxon>
        <taxon>Ascomycota</taxon>
        <taxon>Pezizomycotina</taxon>
        <taxon>Pezizomycetes</taxon>
        <taxon>Pezizales</taxon>
        <taxon>Pezizaceae</taxon>
        <taxon>Terfezia</taxon>
    </lineage>
</organism>
<evidence type="ECO:0000259" key="2">
    <source>
        <dbReference type="PROSITE" id="PS50157"/>
    </source>
</evidence>